<evidence type="ECO:0000256" key="1">
    <source>
        <dbReference type="SAM" id="MobiDB-lite"/>
    </source>
</evidence>
<organism evidence="2 3">
    <name type="scientific">Moniliophthora roreri</name>
    <name type="common">Frosty pod rot fungus</name>
    <name type="synonym">Monilia roreri</name>
    <dbReference type="NCBI Taxonomy" id="221103"/>
    <lineage>
        <taxon>Eukaryota</taxon>
        <taxon>Fungi</taxon>
        <taxon>Dikarya</taxon>
        <taxon>Basidiomycota</taxon>
        <taxon>Agaricomycotina</taxon>
        <taxon>Agaricomycetes</taxon>
        <taxon>Agaricomycetidae</taxon>
        <taxon>Agaricales</taxon>
        <taxon>Marasmiineae</taxon>
        <taxon>Marasmiaceae</taxon>
        <taxon>Moniliophthora</taxon>
    </lineage>
</organism>
<gene>
    <name evidence="2" type="ORF">WG66_8043</name>
</gene>
<feature type="region of interest" description="Disordered" evidence="1">
    <location>
        <begin position="33"/>
        <end position="63"/>
    </location>
</feature>
<name>A0A0W0FST2_MONRR</name>
<feature type="region of interest" description="Disordered" evidence="1">
    <location>
        <begin position="78"/>
        <end position="101"/>
    </location>
</feature>
<dbReference type="EMBL" id="LATX01001682">
    <property type="protein sequence ID" value="KTB39392.1"/>
    <property type="molecule type" value="Genomic_DNA"/>
</dbReference>
<evidence type="ECO:0000313" key="3">
    <source>
        <dbReference type="Proteomes" id="UP000054988"/>
    </source>
</evidence>
<reference evidence="2 3" key="1">
    <citation type="submission" date="2015-12" db="EMBL/GenBank/DDBJ databases">
        <title>Draft genome sequence of Moniliophthora roreri, the causal agent of frosty pod rot of cacao.</title>
        <authorList>
            <person name="Aime M.C."/>
            <person name="Diaz-Valderrama J.R."/>
            <person name="Kijpornyongpan T."/>
            <person name="Phillips-Mora W."/>
        </authorList>
    </citation>
    <scope>NUCLEOTIDE SEQUENCE [LARGE SCALE GENOMIC DNA]</scope>
    <source>
        <strain evidence="2 3">MCA 2952</strain>
    </source>
</reference>
<proteinExistence type="predicted"/>
<comment type="caution">
    <text evidence="2">The sequence shown here is derived from an EMBL/GenBank/DDBJ whole genome shotgun (WGS) entry which is preliminary data.</text>
</comment>
<evidence type="ECO:0000313" key="2">
    <source>
        <dbReference type="EMBL" id="KTB39392.1"/>
    </source>
</evidence>
<feature type="compositionally biased region" description="Polar residues" evidence="1">
    <location>
        <begin position="33"/>
        <end position="57"/>
    </location>
</feature>
<sequence length="101" mass="11157">MFLRTVLSQSRAVAAAKSTRSFHSPFVVLGASDTTLEQPSPSSYEKQYDSSLETDTPNVHVVSPRSEGTYYHVPTGAYSNSTPFASAEESWAQRKNRNARK</sequence>
<dbReference type="AlphaFoldDB" id="A0A0W0FST2"/>
<dbReference type="Proteomes" id="UP000054988">
    <property type="component" value="Unassembled WGS sequence"/>
</dbReference>
<protein>
    <submittedName>
        <fullName evidence="2">Uncharacterized protein</fullName>
    </submittedName>
</protein>
<accession>A0A0W0FST2</accession>